<dbReference type="AlphaFoldDB" id="A0AAV6N2Z4"/>
<gene>
    <name evidence="1" type="ORF">SDJN03_13586</name>
</gene>
<feature type="non-terminal residue" evidence="1">
    <location>
        <position position="1"/>
    </location>
</feature>
<evidence type="ECO:0000313" key="2">
    <source>
        <dbReference type="Proteomes" id="UP000685013"/>
    </source>
</evidence>
<dbReference type="Proteomes" id="UP000685013">
    <property type="component" value="Chromosome 9"/>
</dbReference>
<organism evidence="1 2">
    <name type="scientific">Cucurbita argyrosperma subsp. sororia</name>
    <dbReference type="NCBI Taxonomy" id="37648"/>
    <lineage>
        <taxon>Eukaryota</taxon>
        <taxon>Viridiplantae</taxon>
        <taxon>Streptophyta</taxon>
        <taxon>Embryophyta</taxon>
        <taxon>Tracheophyta</taxon>
        <taxon>Spermatophyta</taxon>
        <taxon>Magnoliopsida</taxon>
        <taxon>eudicotyledons</taxon>
        <taxon>Gunneridae</taxon>
        <taxon>Pentapetalae</taxon>
        <taxon>rosids</taxon>
        <taxon>fabids</taxon>
        <taxon>Cucurbitales</taxon>
        <taxon>Cucurbitaceae</taxon>
        <taxon>Cucurbiteae</taxon>
        <taxon>Cucurbita</taxon>
    </lineage>
</organism>
<protein>
    <submittedName>
        <fullName evidence="1">Uncharacterized protein</fullName>
    </submittedName>
</protein>
<reference evidence="1 2" key="1">
    <citation type="journal article" date="2021" name="Hortic Res">
        <title>The domestication of Cucurbita argyrosperma as revealed by the genome of its wild relative.</title>
        <authorList>
            <person name="Barrera-Redondo J."/>
            <person name="Sanchez-de la Vega G."/>
            <person name="Aguirre-Liguori J.A."/>
            <person name="Castellanos-Morales G."/>
            <person name="Gutierrez-Guerrero Y.T."/>
            <person name="Aguirre-Dugua X."/>
            <person name="Aguirre-Planter E."/>
            <person name="Tenaillon M.I."/>
            <person name="Lira-Saade R."/>
            <person name="Eguiarte L.E."/>
        </authorList>
    </citation>
    <scope>NUCLEOTIDE SEQUENCE [LARGE SCALE GENOMIC DNA]</scope>
    <source>
        <strain evidence="1">JBR-2021</strain>
    </source>
</reference>
<proteinExistence type="predicted"/>
<sequence length="93" mass="10057">MIEWKSSVENDMIVSFELSFAANGAEMAKPKMLPLLPSPEAARAFLGRPFTAALSGYVLVSSPAVGCQQEMVSQMVFILGLFGIGIRAYEDLI</sequence>
<dbReference type="EMBL" id="JAGKQH010000009">
    <property type="protein sequence ID" value="KAG6591240.1"/>
    <property type="molecule type" value="Genomic_DNA"/>
</dbReference>
<evidence type="ECO:0000313" key="1">
    <source>
        <dbReference type="EMBL" id="KAG6591240.1"/>
    </source>
</evidence>
<accession>A0AAV6N2Z4</accession>
<keyword evidence="2" id="KW-1185">Reference proteome</keyword>
<name>A0AAV6N2Z4_9ROSI</name>
<comment type="caution">
    <text evidence="1">The sequence shown here is derived from an EMBL/GenBank/DDBJ whole genome shotgun (WGS) entry which is preliminary data.</text>
</comment>